<gene>
    <name evidence="3" type="ORF">Msub_12509</name>
</gene>
<comment type="caution">
    <text evidence="3">The sequence shown here is derived from an EMBL/GenBank/DDBJ whole genome shotgun (WGS) entry which is preliminary data.</text>
</comment>
<dbReference type="AlphaFoldDB" id="A0A0J7JCQ3"/>
<dbReference type="PATRIC" id="fig|1658765.3.peg.2527"/>
<reference evidence="3 4" key="1">
    <citation type="submission" date="2015-06" db="EMBL/GenBank/DDBJ databases">
        <title>Marinobacter subterrani, a genetically tractable neutrophilic iron-oxidizing strain isolated from the Soudan Iron Mine.</title>
        <authorList>
            <person name="Bonis B.M."/>
            <person name="Gralnick J.A."/>
        </authorList>
    </citation>
    <scope>NUCLEOTIDE SEQUENCE [LARGE SCALE GENOMIC DNA]</scope>
    <source>
        <strain evidence="3 4">JG233</strain>
    </source>
</reference>
<dbReference type="RefSeq" id="WP_048496291.1">
    <property type="nucleotide sequence ID" value="NZ_LFBU01000001.1"/>
</dbReference>
<dbReference type="EMBL" id="LFBU01000001">
    <property type="protein sequence ID" value="KMQ76298.1"/>
    <property type="molecule type" value="Genomic_DNA"/>
</dbReference>
<dbReference type="STRING" id="1658765.Msub_12509"/>
<keyword evidence="1" id="KW-0812">Transmembrane</keyword>
<name>A0A0J7JCQ3_9GAMM</name>
<evidence type="ECO:0000256" key="2">
    <source>
        <dbReference type="SAM" id="SignalP"/>
    </source>
</evidence>
<keyword evidence="2" id="KW-0732">Signal</keyword>
<proteinExistence type="predicted"/>
<dbReference type="Proteomes" id="UP000036102">
    <property type="component" value="Unassembled WGS sequence"/>
</dbReference>
<keyword evidence="4" id="KW-1185">Reference proteome</keyword>
<protein>
    <submittedName>
        <fullName evidence="3">Uncharacterized protein</fullName>
    </submittedName>
</protein>
<organism evidence="3 4">
    <name type="scientific">Marinobacter subterrani</name>
    <dbReference type="NCBI Taxonomy" id="1658765"/>
    <lineage>
        <taxon>Bacteria</taxon>
        <taxon>Pseudomonadati</taxon>
        <taxon>Pseudomonadota</taxon>
        <taxon>Gammaproteobacteria</taxon>
        <taxon>Pseudomonadales</taxon>
        <taxon>Marinobacteraceae</taxon>
        <taxon>Marinobacter</taxon>
    </lineage>
</organism>
<dbReference type="OrthoDB" id="6370359at2"/>
<feature type="transmembrane region" description="Helical" evidence="1">
    <location>
        <begin position="52"/>
        <end position="68"/>
    </location>
</feature>
<feature type="chain" id="PRO_5005289541" evidence="2">
    <location>
        <begin position="37"/>
        <end position="80"/>
    </location>
</feature>
<sequence>MNALKYEAAKARKFRRLSAMAGTSLVSLFGATAANAADWTTVTGAIDFSGEITAVTAIVGVLAGFYVVRKGARLLLSMLK</sequence>
<evidence type="ECO:0000256" key="1">
    <source>
        <dbReference type="SAM" id="Phobius"/>
    </source>
</evidence>
<evidence type="ECO:0000313" key="3">
    <source>
        <dbReference type="EMBL" id="KMQ76298.1"/>
    </source>
</evidence>
<accession>A0A0J7JCQ3</accession>
<feature type="signal peptide" evidence="2">
    <location>
        <begin position="1"/>
        <end position="36"/>
    </location>
</feature>
<evidence type="ECO:0000313" key="4">
    <source>
        <dbReference type="Proteomes" id="UP000036102"/>
    </source>
</evidence>
<keyword evidence="1" id="KW-1133">Transmembrane helix</keyword>
<keyword evidence="1" id="KW-0472">Membrane</keyword>